<sequence>MKKQRWRFTKGPTRNWQWECEGCGKRDCTSTLRLPKGWHFGGYGIVFVSCNSCGPLE</sequence>
<evidence type="ECO:0000313" key="2">
    <source>
        <dbReference type="Proteomes" id="UP000033016"/>
    </source>
</evidence>
<dbReference type="OrthoDB" id="26562at10239"/>
<gene>
    <name evidence="1" type="ORF">CPT_Stills13</name>
</gene>
<dbReference type="GeneID" id="26661063"/>
<proteinExistence type="predicted"/>
<dbReference type="KEGG" id="vg:26661063"/>
<reference evidence="2" key="2">
    <citation type="submission" date="2015-01" db="EMBL/GenBank/DDBJ databases">
        <title>Complete Genome of Bacillus megaterium Siphophage Stills.</title>
        <authorList>
            <person name="Lee S.S."/>
            <person name="Kongari R.R."/>
            <person name="Hernandez A.C."/>
            <person name="Everett G.F.K."/>
        </authorList>
    </citation>
    <scope>NUCLEOTIDE SEQUENCE [LARGE SCALE GENOMIC DNA]</scope>
</reference>
<keyword evidence="2" id="KW-1185">Reference proteome</keyword>
<dbReference type="EMBL" id="KP696448">
    <property type="protein sequence ID" value="AKC02641.1"/>
    <property type="molecule type" value="Genomic_DNA"/>
</dbReference>
<dbReference type="RefSeq" id="YP_009196898.1">
    <property type="nucleotide sequence ID" value="NC_028777.1"/>
</dbReference>
<protein>
    <submittedName>
        <fullName evidence="1">Putative lipoprotein</fullName>
    </submittedName>
</protein>
<accession>A0A0E3T5I8</accession>
<keyword evidence="1" id="KW-0449">Lipoprotein</keyword>
<reference evidence="1 2" key="1">
    <citation type="journal article" date="2015" name="Genome Announc.">
        <title>Complete Genome Sequence of Bacillus megaterium Siphophage Stills.</title>
        <authorList>
            <person name="Lee S.S."/>
            <person name="Kongari R.R."/>
            <person name="Hernandez A.C."/>
            <person name="Kuty Everett G.F."/>
        </authorList>
    </citation>
    <scope>NUCLEOTIDE SEQUENCE [LARGE SCALE GENOMIC DNA]</scope>
</reference>
<evidence type="ECO:0000313" key="1">
    <source>
        <dbReference type="EMBL" id="AKC02641.1"/>
    </source>
</evidence>
<organism evidence="1 2">
    <name type="scientific">Bacillus phage Stills</name>
    <dbReference type="NCBI Taxonomy" id="1610833"/>
    <lineage>
        <taxon>Viruses</taxon>
        <taxon>Duplodnaviria</taxon>
        <taxon>Heunggongvirae</taxon>
        <taxon>Uroviricota</taxon>
        <taxon>Caudoviricetes</taxon>
        <taxon>Slashvirus</taxon>
        <taxon>Slashvirus stills</taxon>
    </lineage>
</organism>
<dbReference type="Proteomes" id="UP000033016">
    <property type="component" value="Segment"/>
</dbReference>
<name>A0A0E3T5I8_9CAUD</name>